<name>A0A1J7IZ16_LUPAN</name>
<sequence>MGVRKEGILQVIVVRGVTKFGSLIHYFVLSTSSEEGVSTHSWYVTAHNHALHAELFRLPLSLGVSFYMFWLTHNTNKDEENADHRGRTFLRSGSGGALFQSVDSIVKHWKKNVLWVEFHRENDLAFKPDGTAQFPFAWNGEHHQRNYRRYSFNENVLTNVDLILVERIKGLIEGRVMFPYACLVGGDLAFHNVRKWVTRRCPTVEANRLVFNTALLIGAIGGSRQSKNILHCKHCRGPTMLSIISDKVVGGSRQASLTPTTSDLSVGVIHSPQSEPPISPPPPTSPSIVQSSLPEFSSNKGKFENSSFDVRRPNLDKYRIRQGIDELLVSPMAKFVDDHISLESIIKHIKKSSVMVASMLKYLDMDEVLEARDVGKVS</sequence>
<evidence type="ECO:0000256" key="1">
    <source>
        <dbReference type="SAM" id="MobiDB-lite"/>
    </source>
</evidence>
<evidence type="ECO:0000313" key="3">
    <source>
        <dbReference type="Proteomes" id="UP000188354"/>
    </source>
</evidence>
<dbReference type="AlphaFoldDB" id="A0A1J7IZ16"/>
<accession>A0A1J7IZ16</accession>
<gene>
    <name evidence="2" type="ORF">TanjilG_01179</name>
</gene>
<feature type="compositionally biased region" description="Polar residues" evidence="1">
    <location>
        <begin position="254"/>
        <end position="264"/>
    </location>
</feature>
<proteinExistence type="predicted"/>
<keyword evidence="3" id="KW-1185">Reference proteome</keyword>
<feature type="compositionally biased region" description="Pro residues" evidence="1">
    <location>
        <begin position="274"/>
        <end position="285"/>
    </location>
</feature>
<protein>
    <submittedName>
        <fullName evidence="2">Uncharacterized protein</fullName>
    </submittedName>
</protein>
<dbReference type="Proteomes" id="UP000188354">
    <property type="component" value="Chromosome LG01"/>
</dbReference>
<feature type="region of interest" description="Disordered" evidence="1">
    <location>
        <begin position="254"/>
        <end position="292"/>
    </location>
</feature>
<dbReference type="Gramene" id="OIW18090">
    <property type="protein sequence ID" value="OIW18090"/>
    <property type="gene ID" value="TanjilG_01179"/>
</dbReference>
<organism evidence="2 3">
    <name type="scientific">Lupinus angustifolius</name>
    <name type="common">Narrow-leaved blue lupine</name>
    <dbReference type="NCBI Taxonomy" id="3871"/>
    <lineage>
        <taxon>Eukaryota</taxon>
        <taxon>Viridiplantae</taxon>
        <taxon>Streptophyta</taxon>
        <taxon>Embryophyta</taxon>
        <taxon>Tracheophyta</taxon>
        <taxon>Spermatophyta</taxon>
        <taxon>Magnoliopsida</taxon>
        <taxon>eudicotyledons</taxon>
        <taxon>Gunneridae</taxon>
        <taxon>Pentapetalae</taxon>
        <taxon>rosids</taxon>
        <taxon>fabids</taxon>
        <taxon>Fabales</taxon>
        <taxon>Fabaceae</taxon>
        <taxon>Papilionoideae</taxon>
        <taxon>50 kb inversion clade</taxon>
        <taxon>genistoids sensu lato</taxon>
        <taxon>core genistoids</taxon>
        <taxon>Genisteae</taxon>
        <taxon>Lupinus</taxon>
    </lineage>
</organism>
<dbReference type="EMBL" id="CM007361">
    <property type="protein sequence ID" value="OIW18090.1"/>
    <property type="molecule type" value="Genomic_DNA"/>
</dbReference>
<reference evidence="2 3" key="1">
    <citation type="journal article" date="2017" name="Plant Biotechnol. J.">
        <title>A comprehensive draft genome sequence for lupin (Lupinus angustifolius), an emerging health food: insights into plant-microbe interactions and legume evolution.</title>
        <authorList>
            <person name="Hane J.K."/>
            <person name="Ming Y."/>
            <person name="Kamphuis L.G."/>
            <person name="Nelson M.N."/>
            <person name="Garg G."/>
            <person name="Atkins C.A."/>
            <person name="Bayer P.E."/>
            <person name="Bravo A."/>
            <person name="Bringans S."/>
            <person name="Cannon S."/>
            <person name="Edwards D."/>
            <person name="Foley R."/>
            <person name="Gao L.L."/>
            <person name="Harrison M.J."/>
            <person name="Huang W."/>
            <person name="Hurgobin B."/>
            <person name="Li S."/>
            <person name="Liu C.W."/>
            <person name="McGrath A."/>
            <person name="Morahan G."/>
            <person name="Murray J."/>
            <person name="Weller J."/>
            <person name="Jian J."/>
            <person name="Singh K.B."/>
        </authorList>
    </citation>
    <scope>NUCLEOTIDE SEQUENCE [LARGE SCALE GENOMIC DNA]</scope>
    <source>
        <strain evidence="3">cv. Tanjil</strain>
        <tissue evidence="2">Whole plant</tissue>
    </source>
</reference>
<evidence type="ECO:0000313" key="2">
    <source>
        <dbReference type="EMBL" id="OIW18090.1"/>
    </source>
</evidence>